<dbReference type="InterPro" id="IPR017026">
    <property type="entry name" value="ImuA"/>
</dbReference>
<dbReference type="InterPro" id="IPR027417">
    <property type="entry name" value="P-loop_NTPase"/>
</dbReference>
<dbReference type="SUPFAM" id="SSF52540">
    <property type="entry name" value="P-loop containing nucleoside triphosphate hydrolases"/>
    <property type="match status" value="1"/>
</dbReference>
<gene>
    <name evidence="2" type="ORF">FHS21_002192</name>
</gene>
<evidence type="ECO:0000313" key="3">
    <source>
        <dbReference type="Proteomes" id="UP000554520"/>
    </source>
</evidence>
<name>A0A839U9Y1_9HYPH</name>
<keyword evidence="3" id="KW-1185">Reference proteome</keyword>
<dbReference type="Gene3D" id="3.40.50.300">
    <property type="entry name" value="P-loop containing nucleotide triphosphate hydrolases"/>
    <property type="match status" value="1"/>
</dbReference>
<dbReference type="PIRSF" id="PIRSF034285">
    <property type="entry name" value="UCP034285"/>
    <property type="match status" value="1"/>
</dbReference>
<proteinExistence type="predicted"/>
<dbReference type="AlphaFoldDB" id="A0A839U9Y1"/>
<protein>
    <submittedName>
        <fullName evidence="2">Protein ImuA</fullName>
    </submittedName>
</protein>
<evidence type="ECO:0000313" key="2">
    <source>
        <dbReference type="EMBL" id="MBB3145780.1"/>
    </source>
</evidence>
<evidence type="ECO:0000256" key="1">
    <source>
        <dbReference type="SAM" id="MobiDB-lite"/>
    </source>
</evidence>
<accession>A0A839U9Y1</accession>
<comment type="caution">
    <text evidence="2">The sequence shown here is derived from an EMBL/GenBank/DDBJ whole genome shotgun (WGS) entry which is preliminary data.</text>
</comment>
<sequence length="261" mass="28246">MTTVDLAALRRDIASLGERNARAAQRSAFDFGDNDIDRVFREGMQRGAVHEIFAEEAGDAGAATGFAIALVLRASPDQSPVLWLEEDFAAQENGFPYAPGLQNIGLDPQRLIIVRCASPQDVLKAASDSLGIRGTGAVVIAPRSNPKCLDLTASRKLLLTAQQTDVPAFLLRLGAYPSENAAVTRWLIRAAPSQSSGANAPGHPVFDATLIRNRQGMTGHWILQWESDDHVFRQIEPVSGTMVSAPSYRPPQTRKSGTRPY</sequence>
<dbReference type="RefSeq" id="WP_183661860.1">
    <property type="nucleotide sequence ID" value="NZ_JACHXN010000005.1"/>
</dbReference>
<dbReference type="Proteomes" id="UP000554520">
    <property type="component" value="Unassembled WGS sequence"/>
</dbReference>
<reference evidence="2 3" key="1">
    <citation type="submission" date="2020-08" db="EMBL/GenBank/DDBJ databases">
        <title>Genomic Encyclopedia of Type Strains, Phase III (KMG-III): the genomes of soil and plant-associated and newly described type strains.</title>
        <authorList>
            <person name="Whitman W."/>
        </authorList>
    </citation>
    <scope>NUCLEOTIDE SEQUENCE [LARGE SCALE GENOMIC DNA]</scope>
    <source>
        <strain evidence="2 3">CECT 7015</strain>
    </source>
</reference>
<feature type="region of interest" description="Disordered" evidence="1">
    <location>
        <begin position="242"/>
        <end position="261"/>
    </location>
</feature>
<organism evidence="2 3">
    <name type="scientific">Phyllobacterium trifolii</name>
    <dbReference type="NCBI Taxonomy" id="300193"/>
    <lineage>
        <taxon>Bacteria</taxon>
        <taxon>Pseudomonadati</taxon>
        <taxon>Pseudomonadota</taxon>
        <taxon>Alphaproteobacteria</taxon>
        <taxon>Hyphomicrobiales</taxon>
        <taxon>Phyllobacteriaceae</taxon>
        <taxon>Phyllobacterium</taxon>
    </lineage>
</organism>
<dbReference type="EMBL" id="JACHXN010000005">
    <property type="protein sequence ID" value="MBB3145780.1"/>
    <property type="molecule type" value="Genomic_DNA"/>
</dbReference>